<protein>
    <submittedName>
        <fullName evidence="4">Alpha/beta hydrolase</fullName>
    </submittedName>
</protein>
<dbReference type="PANTHER" id="PTHR40841:SF2">
    <property type="entry name" value="SIDEROPHORE-DEGRADING ESTERASE (EUROFUNG)"/>
    <property type="match status" value="1"/>
</dbReference>
<organism evidence="4 5">
    <name type="scientific">Gluconacetobacter asukensis</name>
    <dbReference type="NCBI Taxonomy" id="1017181"/>
    <lineage>
        <taxon>Bacteria</taxon>
        <taxon>Pseudomonadati</taxon>
        <taxon>Pseudomonadota</taxon>
        <taxon>Alphaproteobacteria</taxon>
        <taxon>Acetobacterales</taxon>
        <taxon>Acetobacteraceae</taxon>
        <taxon>Gluconacetobacter</taxon>
    </lineage>
</organism>
<proteinExistence type="inferred from homology"/>
<dbReference type="InterPro" id="IPR000801">
    <property type="entry name" value="Esterase-like"/>
</dbReference>
<reference evidence="4 5" key="1">
    <citation type="submission" date="2020-04" db="EMBL/GenBank/DDBJ databases">
        <title>Description of novel Gluconacetobacter.</title>
        <authorList>
            <person name="Sombolestani A."/>
        </authorList>
    </citation>
    <scope>NUCLEOTIDE SEQUENCE [LARGE SCALE GENOMIC DNA]</scope>
    <source>
        <strain evidence="4 5">LMG 27724</strain>
    </source>
</reference>
<accession>A0A7W4J3F4</accession>
<dbReference type="PANTHER" id="PTHR40841">
    <property type="entry name" value="SIDEROPHORE TRIACETYLFUSARININE C ESTERASE"/>
    <property type="match status" value="1"/>
</dbReference>
<dbReference type="SUPFAM" id="SSF53474">
    <property type="entry name" value="alpha/beta-Hydrolases"/>
    <property type="match status" value="1"/>
</dbReference>
<evidence type="ECO:0000256" key="1">
    <source>
        <dbReference type="ARBA" id="ARBA00005622"/>
    </source>
</evidence>
<keyword evidence="2 4" id="KW-0378">Hydrolase</keyword>
<name>A0A7W4J3F4_9PROT</name>
<comment type="similarity">
    <text evidence="1">Belongs to the esterase D family.</text>
</comment>
<keyword evidence="3" id="KW-0732">Signal</keyword>
<dbReference type="GO" id="GO:0016788">
    <property type="term" value="F:hydrolase activity, acting on ester bonds"/>
    <property type="evidence" value="ECO:0007669"/>
    <property type="project" value="TreeGrafter"/>
</dbReference>
<dbReference type="RefSeq" id="WP_182980384.1">
    <property type="nucleotide sequence ID" value="NZ_BAABGB010000021.1"/>
</dbReference>
<evidence type="ECO:0000256" key="3">
    <source>
        <dbReference type="SAM" id="SignalP"/>
    </source>
</evidence>
<dbReference type="AlphaFoldDB" id="A0A7W4J3F4"/>
<dbReference type="Pfam" id="PF00756">
    <property type="entry name" value="Esterase"/>
    <property type="match status" value="1"/>
</dbReference>
<evidence type="ECO:0000256" key="2">
    <source>
        <dbReference type="ARBA" id="ARBA00022801"/>
    </source>
</evidence>
<feature type="signal peptide" evidence="3">
    <location>
        <begin position="1"/>
        <end position="24"/>
    </location>
</feature>
<dbReference type="Proteomes" id="UP000577891">
    <property type="component" value="Unassembled WGS sequence"/>
</dbReference>
<feature type="chain" id="PRO_5031496846" evidence="3">
    <location>
        <begin position="25"/>
        <end position="325"/>
    </location>
</feature>
<dbReference type="Gene3D" id="3.40.50.1820">
    <property type="entry name" value="alpha/beta hydrolase"/>
    <property type="match status" value="1"/>
</dbReference>
<evidence type="ECO:0000313" key="4">
    <source>
        <dbReference type="EMBL" id="MBB2173899.1"/>
    </source>
</evidence>
<dbReference type="InterPro" id="IPR052558">
    <property type="entry name" value="Siderophore_Hydrolase_D"/>
</dbReference>
<sequence>MRVLVFSGLFSVLISAIIPLSVYAADNPEMGNRYVLEDTEVTTIPASRLHRDYQILVSLPATYKSRPHDKFPVIFLTDADYGFPVVRSIANRMNDHGAGMEDAVIVGLSYAIGDSPAFSRRRDYTPTPNGDGGVKPDIQGRPPIYGEAKEYQDYIERDIFPYVAAHYHVDMKNKIYLGHSYGGLFGVYCLLTKPEMFQHYIFGSPSLWFDNHVMFKLEDAYAGTHGDLQADIYAGVGSTETPDRPNNQYDMVRDLQTFIGSLRKHHYPHLKIQMRIFQGEDHLTVFPLTITHGLIHVLEPNYPKDDDISVWDRKSRYGSLMKSAG</sequence>
<gene>
    <name evidence="4" type="ORF">HLH35_17545</name>
</gene>
<dbReference type="EMBL" id="JABEQE010000022">
    <property type="protein sequence ID" value="MBB2173899.1"/>
    <property type="molecule type" value="Genomic_DNA"/>
</dbReference>
<evidence type="ECO:0000313" key="5">
    <source>
        <dbReference type="Proteomes" id="UP000577891"/>
    </source>
</evidence>
<dbReference type="InterPro" id="IPR029058">
    <property type="entry name" value="AB_hydrolase_fold"/>
</dbReference>
<comment type="caution">
    <text evidence="4">The sequence shown here is derived from an EMBL/GenBank/DDBJ whole genome shotgun (WGS) entry which is preliminary data.</text>
</comment>
<keyword evidence="5" id="KW-1185">Reference proteome</keyword>